<reference evidence="2 3" key="1">
    <citation type="submission" date="2017-12" db="EMBL/GenBank/DDBJ databases">
        <title>Sequencing, de novo assembly and annotation of complete genome of a new Thraustochytrid species, strain FCC1311.</title>
        <authorList>
            <person name="Sedici K."/>
            <person name="Godart F."/>
            <person name="Aiese Cigliano R."/>
            <person name="Sanseverino W."/>
            <person name="Barakat M."/>
            <person name="Ortet P."/>
            <person name="Marechal E."/>
            <person name="Cagnac O."/>
            <person name="Amato A."/>
        </authorList>
    </citation>
    <scope>NUCLEOTIDE SEQUENCE [LARGE SCALE GENOMIC DNA]</scope>
</reference>
<evidence type="ECO:0008006" key="4">
    <source>
        <dbReference type="Google" id="ProtNLM"/>
    </source>
</evidence>
<evidence type="ECO:0000313" key="2">
    <source>
        <dbReference type="EMBL" id="GBG32186.1"/>
    </source>
</evidence>
<evidence type="ECO:0000256" key="1">
    <source>
        <dbReference type="SAM" id="Phobius"/>
    </source>
</evidence>
<dbReference type="AlphaFoldDB" id="A0A2R5GMS0"/>
<comment type="caution">
    <text evidence="2">The sequence shown here is derived from an EMBL/GenBank/DDBJ whole genome shotgun (WGS) entry which is preliminary data.</text>
</comment>
<dbReference type="InParanoid" id="A0A2R5GMS0"/>
<keyword evidence="3" id="KW-1185">Reference proteome</keyword>
<evidence type="ECO:0000313" key="3">
    <source>
        <dbReference type="Proteomes" id="UP000241890"/>
    </source>
</evidence>
<dbReference type="Proteomes" id="UP000241890">
    <property type="component" value="Unassembled WGS sequence"/>
</dbReference>
<feature type="transmembrane region" description="Helical" evidence="1">
    <location>
        <begin position="48"/>
        <end position="70"/>
    </location>
</feature>
<protein>
    <recommendedName>
        <fullName evidence="4">Exostosin GT47 domain-containing protein</fullName>
    </recommendedName>
</protein>
<proteinExistence type="predicted"/>
<keyword evidence="1" id="KW-1133">Transmembrane helix</keyword>
<sequence length="458" mass="51878">MSRVGVATMRAGEEEAAHEHEDDPVVRVVMRVRVFWQSAPGLQRASRLLSGVGLIALALIILKTLTYATAIHTPMHAGFSSMLWLPLAENPRVGLSPGVRQFSIREFSRTCCELGPSVYRASTTFERWTKYYGKGERGIYDYKEALRHFLASGQRMARVFVPMTMMDDFVRDFFLPLPDDTRIVLVTGQEDCGPAEIFGFGRASCRMRIPISLPMFVLDPRLVHWFAQNYDFEHCDKIAAIKTACSSPRLPPLALAKLSPIPIGMDYHTDSEKANLLRISPARQEVVLNKLANLNWSSKQNRILAVFTLGTNSADRGKLLSVLDGRRFCVRHPRGRVQKRELWKSHASIGFVFCPQGNGIDTHRVYEALNLGSVPVVRSSPLDGLYKQFPIIILDSWDSFTSCDQLSEWRQEIKARFGKEPFFNPEVQRRLTLEYWASLTVDVFLPVDEDDTAHTLEV</sequence>
<gene>
    <name evidence="2" type="ORF">FCC1311_084112</name>
</gene>
<dbReference type="EMBL" id="BEYU01000116">
    <property type="protein sequence ID" value="GBG32186.1"/>
    <property type="molecule type" value="Genomic_DNA"/>
</dbReference>
<organism evidence="2 3">
    <name type="scientific">Hondaea fermentalgiana</name>
    <dbReference type="NCBI Taxonomy" id="2315210"/>
    <lineage>
        <taxon>Eukaryota</taxon>
        <taxon>Sar</taxon>
        <taxon>Stramenopiles</taxon>
        <taxon>Bigyra</taxon>
        <taxon>Labyrinthulomycetes</taxon>
        <taxon>Thraustochytrida</taxon>
        <taxon>Thraustochytriidae</taxon>
        <taxon>Hondaea</taxon>
    </lineage>
</organism>
<accession>A0A2R5GMS0</accession>
<name>A0A2R5GMS0_9STRA</name>
<keyword evidence="1" id="KW-0812">Transmembrane</keyword>
<dbReference type="OrthoDB" id="45254at2759"/>
<keyword evidence="1" id="KW-0472">Membrane</keyword>